<sequence>KPGPALPLDSSQKNCVILGDSVSIGYTPFVSAALDGIEGGCAVQHSPFAGDGGDEETAYGLQCLEYFLRSSDGQEILPKLDLLFFNWGMHNLEPDVGGRLIPGQSGRQSDYLPSLARIVQRLVEVRQRHKHLKLLFGLTSPWICDESQDAIIRGLNVQARKLMANASIPIVDLHAAVVGRCGAAPQKTCLNLTGGGCPHYSNDGYEWIANSTLVPAFKEQLAAVEIAV</sequence>
<proteinExistence type="predicted"/>
<dbReference type="SUPFAM" id="SSF52266">
    <property type="entry name" value="SGNH hydrolase"/>
    <property type="match status" value="1"/>
</dbReference>
<comment type="caution">
    <text evidence="1">The sequence shown here is derived from an EMBL/GenBank/DDBJ whole genome shotgun (WGS) entry which is preliminary data.</text>
</comment>
<dbReference type="EMBL" id="CAJNNW010032412">
    <property type="protein sequence ID" value="CAE8712879.1"/>
    <property type="molecule type" value="Genomic_DNA"/>
</dbReference>
<organism evidence="1 2">
    <name type="scientific">Polarella glacialis</name>
    <name type="common">Dinoflagellate</name>
    <dbReference type="NCBI Taxonomy" id="89957"/>
    <lineage>
        <taxon>Eukaryota</taxon>
        <taxon>Sar</taxon>
        <taxon>Alveolata</taxon>
        <taxon>Dinophyceae</taxon>
        <taxon>Suessiales</taxon>
        <taxon>Suessiaceae</taxon>
        <taxon>Polarella</taxon>
    </lineage>
</organism>
<gene>
    <name evidence="1" type="ORF">PGLA2088_LOCUS37223</name>
</gene>
<protein>
    <recommendedName>
        <fullName evidence="3">SGNH hydrolase-type esterase domain-containing protein</fullName>
    </recommendedName>
</protein>
<feature type="non-terminal residue" evidence="1">
    <location>
        <position position="228"/>
    </location>
</feature>
<dbReference type="Proteomes" id="UP000626109">
    <property type="component" value="Unassembled WGS sequence"/>
</dbReference>
<evidence type="ECO:0000313" key="2">
    <source>
        <dbReference type="Proteomes" id="UP000626109"/>
    </source>
</evidence>
<reference evidence="1" key="1">
    <citation type="submission" date="2021-02" db="EMBL/GenBank/DDBJ databases">
        <authorList>
            <person name="Dougan E. K."/>
            <person name="Rhodes N."/>
            <person name="Thang M."/>
            <person name="Chan C."/>
        </authorList>
    </citation>
    <scope>NUCLEOTIDE SEQUENCE</scope>
</reference>
<dbReference type="AlphaFoldDB" id="A0A813KQQ1"/>
<evidence type="ECO:0008006" key="3">
    <source>
        <dbReference type="Google" id="ProtNLM"/>
    </source>
</evidence>
<name>A0A813KQQ1_POLGL</name>
<dbReference type="InterPro" id="IPR036514">
    <property type="entry name" value="SGNH_hydro_sf"/>
</dbReference>
<dbReference type="Gene3D" id="3.40.50.1110">
    <property type="entry name" value="SGNH hydrolase"/>
    <property type="match status" value="1"/>
</dbReference>
<evidence type="ECO:0000313" key="1">
    <source>
        <dbReference type="EMBL" id="CAE8712879.1"/>
    </source>
</evidence>
<accession>A0A813KQQ1</accession>